<protein>
    <recommendedName>
        <fullName evidence="3">DUF4242 domain-containing protein</fullName>
    </recommendedName>
</protein>
<evidence type="ECO:0000313" key="2">
    <source>
        <dbReference type="Proteomes" id="UP000182882"/>
    </source>
</evidence>
<reference evidence="2" key="1">
    <citation type="submission" date="2016-10" db="EMBL/GenBank/DDBJ databases">
        <authorList>
            <person name="Varghese N."/>
            <person name="Submissions S."/>
        </authorList>
    </citation>
    <scope>NUCLEOTIDE SEQUENCE [LARGE SCALE GENOMIC DNA]</scope>
    <source>
        <strain evidence="2">Nm10</strain>
    </source>
</reference>
<sequence>MPKYIIEREIPGAGALTPQDLQAISQKSCGVLSNMGPRVQWLESYVTDDKVYCIYIAPDEAAVRAHAEQGEFPANRVSRIKTVIDPTTAE</sequence>
<accession>A0A0S3AK97</accession>
<evidence type="ECO:0008006" key="3">
    <source>
        <dbReference type="Google" id="ProtNLM"/>
    </source>
</evidence>
<dbReference type="InterPro" id="IPR025336">
    <property type="entry name" value="SCO4226-like"/>
</dbReference>
<organism evidence="1 2">
    <name type="scientific">Nitrosomonas ureae</name>
    <dbReference type="NCBI Taxonomy" id="44577"/>
    <lineage>
        <taxon>Bacteria</taxon>
        <taxon>Pseudomonadati</taxon>
        <taxon>Pseudomonadota</taxon>
        <taxon>Betaproteobacteria</taxon>
        <taxon>Nitrosomonadales</taxon>
        <taxon>Nitrosomonadaceae</taxon>
        <taxon>Nitrosomonas</taxon>
    </lineage>
</organism>
<dbReference type="Gene3D" id="3.30.70.3090">
    <property type="entry name" value="ORF SCO4226, nickel-binding ferredoxin-like monomer"/>
    <property type="match status" value="1"/>
</dbReference>
<dbReference type="InterPro" id="IPR042557">
    <property type="entry name" value="SCO4226"/>
</dbReference>
<dbReference type="EMBL" id="FNLN01000025">
    <property type="protein sequence ID" value="SDU11651.1"/>
    <property type="molecule type" value="Genomic_DNA"/>
</dbReference>
<proteinExistence type="predicted"/>
<dbReference type="KEGG" id="nur:ATY38_10485"/>
<evidence type="ECO:0000313" key="1">
    <source>
        <dbReference type="EMBL" id="SDU11651.1"/>
    </source>
</evidence>
<name>A0A0S3AK97_9PROT</name>
<dbReference type="Pfam" id="PF14026">
    <property type="entry name" value="SCO4226-like"/>
    <property type="match status" value="1"/>
</dbReference>
<dbReference type="Proteomes" id="UP000182882">
    <property type="component" value="Unassembled WGS sequence"/>
</dbReference>
<keyword evidence="2" id="KW-1185">Reference proteome</keyword>
<dbReference type="AlphaFoldDB" id="A0A0S3AK97"/>
<gene>
    <name evidence="1" type="ORF">SAMN05216406_12528</name>
</gene>
<dbReference type="RefSeq" id="WP_062559256.1">
    <property type="nucleotide sequence ID" value="NZ_CP013341.1"/>
</dbReference>